<accession>A0A2I0KW55</accession>
<gene>
    <name evidence="1" type="ORF">CRG98_006970</name>
</gene>
<organism evidence="1 2">
    <name type="scientific">Punica granatum</name>
    <name type="common">Pomegranate</name>
    <dbReference type="NCBI Taxonomy" id="22663"/>
    <lineage>
        <taxon>Eukaryota</taxon>
        <taxon>Viridiplantae</taxon>
        <taxon>Streptophyta</taxon>
        <taxon>Embryophyta</taxon>
        <taxon>Tracheophyta</taxon>
        <taxon>Spermatophyta</taxon>
        <taxon>Magnoliopsida</taxon>
        <taxon>eudicotyledons</taxon>
        <taxon>Gunneridae</taxon>
        <taxon>Pentapetalae</taxon>
        <taxon>rosids</taxon>
        <taxon>malvids</taxon>
        <taxon>Myrtales</taxon>
        <taxon>Lythraceae</taxon>
        <taxon>Punica</taxon>
    </lineage>
</organism>
<reference evidence="1 2" key="1">
    <citation type="submission" date="2017-11" db="EMBL/GenBank/DDBJ databases">
        <title>De-novo sequencing of pomegranate (Punica granatum L.) genome.</title>
        <authorList>
            <person name="Akparov Z."/>
            <person name="Amiraslanov A."/>
            <person name="Hajiyeva S."/>
            <person name="Abbasov M."/>
            <person name="Kaur K."/>
            <person name="Hamwieh A."/>
            <person name="Solovyev V."/>
            <person name="Salamov A."/>
            <person name="Braich B."/>
            <person name="Kosarev P."/>
            <person name="Mahmoud A."/>
            <person name="Hajiyev E."/>
            <person name="Babayeva S."/>
            <person name="Izzatullayeva V."/>
            <person name="Mammadov A."/>
            <person name="Mammadov A."/>
            <person name="Sharifova S."/>
            <person name="Ojaghi J."/>
            <person name="Eynullazada K."/>
            <person name="Bayramov B."/>
            <person name="Abdulazimova A."/>
            <person name="Shahmuradov I."/>
        </authorList>
    </citation>
    <scope>NUCLEOTIDE SEQUENCE [LARGE SCALE GENOMIC DNA]</scope>
    <source>
        <strain evidence="2">cv. AG2017</strain>
        <tissue evidence="1">Leaf</tissue>
    </source>
</reference>
<evidence type="ECO:0000313" key="1">
    <source>
        <dbReference type="EMBL" id="PKI72593.1"/>
    </source>
</evidence>
<dbReference type="Proteomes" id="UP000233551">
    <property type="component" value="Unassembled WGS sequence"/>
</dbReference>
<proteinExistence type="predicted"/>
<sequence length="65" mass="7274">MQAFEIKVPLSFEWSTSIVSIVPLETLQHPLPHCLRIQERDFEREGGGAVAACRPLPHQARLPVA</sequence>
<protein>
    <submittedName>
        <fullName evidence="1">Uncharacterized protein</fullName>
    </submittedName>
</protein>
<keyword evidence="2" id="KW-1185">Reference proteome</keyword>
<comment type="caution">
    <text evidence="1">The sequence shown here is derived from an EMBL/GenBank/DDBJ whole genome shotgun (WGS) entry which is preliminary data.</text>
</comment>
<evidence type="ECO:0000313" key="2">
    <source>
        <dbReference type="Proteomes" id="UP000233551"/>
    </source>
</evidence>
<dbReference type="EMBL" id="PGOL01000319">
    <property type="protein sequence ID" value="PKI72593.1"/>
    <property type="molecule type" value="Genomic_DNA"/>
</dbReference>
<dbReference type="AlphaFoldDB" id="A0A2I0KW55"/>
<name>A0A2I0KW55_PUNGR</name>